<evidence type="ECO:0000256" key="1">
    <source>
        <dbReference type="ARBA" id="ARBA00022729"/>
    </source>
</evidence>
<reference evidence="3 4" key="1">
    <citation type="submission" date="2022-03" db="EMBL/GenBank/DDBJ databases">
        <title>Hymenobactersp. isolated from the air.</title>
        <authorList>
            <person name="Won M."/>
            <person name="Kwon S.-W."/>
        </authorList>
    </citation>
    <scope>NUCLEOTIDE SEQUENCE [LARGE SCALE GENOMIC DNA]</scope>
    <source>
        <strain evidence="3 4">KACC 21982</strain>
    </source>
</reference>
<protein>
    <submittedName>
        <fullName evidence="3">Porin family protein</fullName>
    </submittedName>
</protein>
<keyword evidence="4" id="KW-1185">Reference proteome</keyword>
<dbReference type="SUPFAM" id="SSF56925">
    <property type="entry name" value="OMPA-like"/>
    <property type="match status" value="1"/>
</dbReference>
<keyword evidence="1" id="KW-0732">Signal</keyword>
<dbReference type="Proteomes" id="UP000831113">
    <property type="component" value="Chromosome"/>
</dbReference>
<organism evidence="3 4">
    <name type="scientific">Hymenobacter tibetensis</name>
    <dbReference type="NCBI Taxonomy" id="497967"/>
    <lineage>
        <taxon>Bacteria</taxon>
        <taxon>Pseudomonadati</taxon>
        <taxon>Bacteroidota</taxon>
        <taxon>Cytophagia</taxon>
        <taxon>Cytophagales</taxon>
        <taxon>Hymenobacteraceae</taxon>
        <taxon>Hymenobacter</taxon>
    </lineage>
</organism>
<dbReference type="EMBL" id="CP094669">
    <property type="protein sequence ID" value="UOG72885.1"/>
    <property type="molecule type" value="Genomic_DNA"/>
</dbReference>
<dbReference type="RefSeq" id="WP_243794274.1">
    <property type="nucleotide sequence ID" value="NZ_CP094669.1"/>
</dbReference>
<name>A0ABY4CUM8_9BACT</name>
<accession>A0ABY4CUM8</accession>
<dbReference type="Pfam" id="PF13505">
    <property type="entry name" value="OMP_b-brl"/>
    <property type="match status" value="1"/>
</dbReference>
<sequence>MSFSSARYIRLSSIFHLSCFPSYLSLLSYPVHITLLCCLAACIVPLASQAQDIAPTTYHPFYVGVGANLGSYYLRWGGGYIREPFSFSPSLAVGIAIKPDWALQARVTAYEQSRSSNYSYVGSGLDPRKGKTTYVATTYRNRIVVVPLLLRSTLTRDVTRRLQVDVLLGVTLISTRIRSSGVSKDSVDTVILSSSENSSALNKPLTFGAGLRYKLTSNVELATEVLSSLHYAFLGFQPNANMQLELRYRFGPLKKS</sequence>
<proteinExistence type="predicted"/>
<gene>
    <name evidence="3" type="ORF">MTX78_12175</name>
</gene>
<evidence type="ECO:0000313" key="3">
    <source>
        <dbReference type="EMBL" id="UOG72885.1"/>
    </source>
</evidence>
<feature type="domain" description="Outer membrane protein beta-barrel" evidence="2">
    <location>
        <begin position="40"/>
        <end position="250"/>
    </location>
</feature>
<dbReference type="Gene3D" id="2.40.160.20">
    <property type="match status" value="1"/>
</dbReference>
<dbReference type="InterPro" id="IPR011250">
    <property type="entry name" value="OMP/PagP_B-barrel"/>
</dbReference>
<evidence type="ECO:0000313" key="4">
    <source>
        <dbReference type="Proteomes" id="UP000831113"/>
    </source>
</evidence>
<dbReference type="InterPro" id="IPR027385">
    <property type="entry name" value="Beta-barrel_OMP"/>
</dbReference>
<evidence type="ECO:0000259" key="2">
    <source>
        <dbReference type="Pfam" id="PF13505"/>
    </source>
</evidence>